<gene>
    <name evidence="9" type="primary">hisA</name>
    <name evidence="11" type="ORF">AWW68_02155</name>
</gene>
<evidence type="ECO:0000256" key="1">
    <source>
        <dbReference type="ARBA" id="ARBA00000901"/>
    </source>
</evidence>
<proteinExistence type="inferred from homology"/>
<dbReference type="EMBL" id="LRPC01000001">
    <property type="protein sequence ID" value="KYG77596.1"/>
    <property type="molecule type" value="Genomic_DNA"/>
</dbReference>
<dbReference type="PANTHER" id="PTHR43090">
    <property type="entry name" value="1-(5-PHOSPHORIBOSYL)-5-[(5-PHOSPHORIBOSYLAMINO)METHYLIDENEAMINO] IMIDAZOLE-4-CARBOXAMIDE ISOMERASE"/>
    <property type="match status" value="1"/>
</dbReference>
<dbReference type="OrthoDB" id="9807749at2"/>
<keyword evidence="12" id="KW-1185">Reference proteome</keyword>
<dbReference type="InterPro" id="IPR013785">
    <property type="entry name" value="Aldolase_TIM"/>
</dbReference>
<comment type="caution">
    <text evidence="9">Lacks conserved residue(s) required for the propagation of feature annotation.</text>
</comment>
<dbReference type="InterPro" id="IPR023016">
    <property type="entry name" value="HisA/PriA"/>
</dbReference>
<evidence type="ECO:0000256" key="2">
    <source>
        <dbReference type="ARBA" id="ARBA00004496"/>
    </source>
</evidence>
<evidence type="ECO:0000256" key="3">
    <source>
        <dbReference type="ARBA" id="ARBA00005133"/>
    </source>
</evidence>
<comment type="subcellular location">
    <subcellularLocation>
        <location evidence="2 9">Cytoplasm</location>
    </subcellularLocation>
</comment>
<dbReference type="UniPathway" id="UPA00031">
    <property type="reaction ID" value="UER00009"/>
</dbReference>
<dbReference type="FunFam" id="3.20.20.70:FF:000009">
    <property type="entry name" value="1-(5-phosphoribosyl)-5-[(5-phosphoribosylamino)methylideneamino] imidazole-4-carboxamide isomerase"/>
    <property type="match status" value="1"/>
</dbReference>
<evidence type="ECO:0000313" key="12">
    <source>
        <dbReference type="Proteomes" id="UP000075606"/>
    </source>
</evidence>
<comment type="similarity">
    <text evidence="4 9 10">Belongs to the HisA/HisF family.</text>
</comment>
<dbReference type="Gene3D" id="3.20.20.70">
    <property type="entry name" value="Aldolase class I"/>
    <property type="match status" value="1"/>
</dbReference>
<evidence type="ECO:0000256" key="10">
    <source>
        <dbReference type="RuleBase" id="RU003657"/>
    </source>
</evidence>
<dbReference type="GO" id="GO:0000105">
    <property type="term" value="P:L-histidine biosynthetic process"/>
    <property type="evidence" value="ECO:0007669"/>
    <property type="project" value="UniProtKB-UniRule"/>
</dbReference>
<organism evidence="11 12">
    <name type="scientific">Roseivirga spongicola</name>
    <dbReference type="NCBI Taxonomy" id="333140"/>
    <lineage>
        <taxon>Bacteria</taxon>
        <taxon>Pseudomonadati</taxon>
        <taxon>Bacteroidota</taxon>
        <taxon>Cytophagia</taxon>
        <taxon>Cytophagales</taxon>
        <taxon>Roseivirgaceae</taxon>
        <taxon>Roseivirga</taxon>
    </lineage>
</organism>
<dbReference type="RefSeq" id="WP_068216103.1">
    <property type="nucleotide sequence ID" value="NZ_CP139724.1"/>
</dbReference>
<evidence type="ECO:0000256" key="9">
    <source>
        <dbReference type="HAMAP-Rule" id="MF_01014"/>
    </source>
</evidence>
<feature type="active site" description="Proton donor" evidence="9">
    <location>
        <position position="131"/>
    </location>
</feature>
<accession>A0A150XG04</accession>
<name>A0A150XG04_9BACT</name>
<dbReference type="GO" id="GO:0003949">
    <property type="term" value="F:1-(5-phosphoribosyl)-5-[(5-phosphoribosylamino)methylideneamino]imidazole-4-carboxamide isomerase activity"/>
    <property type="evidence" value="ECO:0007669"/>
    <property type="project" value="UniProtKB-UniRule"/>
</dbReference>
<evidence type="ECO:0000256" key="7">
    <source>
        <dbReference type="ARBA" id="ARBA00023102"/>
    </source>
</evidence>
<dbReference type="PANTHER" id="PTHR43090:SF2">
    <property type="entry name" value="1-(5-PHOSPHORIBOSYL)-5-[(5-PHOSPHORIBOSYLAMINO)METHYLIDENEAMINO] IMIDAZOLE-4-CARBOXAMIDE ISOMERASE"/>
    <property type="match status" value="1"/>
</dbReference>
<evidence type="ECO:0000256" key="4">
    <source>
        <dbReference type="ARBA" id="ARBA00009667"/>
    </source>
</evidence>
<dbReference type="EC" id="5.3.1.16" evidence="9"/>
<dbReference type="GO" id="GO:0000162">
    <property type="term" value="P:L-tryptophan biosynthetic process"/>
    <property type="evidence" value="ECO:0007669"/>
    <property type="project" value="TreeGrafter"/>
</dbReference>
<keyword evidence="5 9" id="KW-0963">Cytoplasm</keyword>
<comment type="pathway">
    <text evidence="3 9">Amino-acid biosynthesis; L-histidine biosynthesis; L-histidine from 5-phospho-alpha-D-ribose 1-diphosphate: step 4/9.</text>
</comment>
<dbReference type="AlphaFoldDB" id="A0A150XG04"/>
<dbReference type="InterPro" id="IPR044524">
    <property type="entry name" value="Isoase_HisA-like"/>
</dbReference>
<sequence length="240" mass="26829">MIQIIPSISIINGKLTRLKQGDYSRETVYKDSPIDIAKQFEDYGIRKIHIVDLDGARKGSPVNYHILESIAGYTNLKIDFSGGIRTDGDISKAYEHGATSITASSIAINKRELFSSWLMSYGREKITLGADAKNGKITIRGWQDATNFDLEEHIDYFYMRGIKYVKCSDVEKDGILEGPNFDLYKKVVALFPHINFLASGGVRSVDDIKKLADLGVKGVIFGRAYYEGNLTLKDIESLTK</sequence>
<evidence type="ECO:0000256" key="8">
    <source>
        <dbReference type="ARBA" id="ARBA00023235"/>
    </source>
</evidence>
<dbReference type="Proteomes" id="UP000075606">
    <property type="component" value="Unassembled WGS sequence"/>
</dbReference>
<comment type="caution">
    <text evidence="11">The sequence shown here is derived from an EMBL/GenBank/DDBJ whole genome shotgun (WGS) entry which is preliminary data.</text>
</comment>
<keyword evidence="6 9" id="KW-0028">Amino-acid biosynthesis</keyword>
<reference evidence="11 12" key="1">
    <citation type="submission" date="2016-01" db="EMBL/GenBank/DDBJ databases">
        <title>Genome sequencing of Roseivirga spongicola UST030701-084.</title>
        <authorList>
            <person name="Selvaratnam C."/>
            <person name="Thevarajoo S."/>
            <person name="Goh K.M."/>
            <person name="Ee R."/>
            <person name="Chan K.-G."/>
            <person name="Chong C.S."/>
        </authorList>
    </citation>
    <scope>NUCLEOTIDE SEQUENCE [LARGE SCALE GENOMIC DNA]</scope>
    <source>
        <strain evidence="11 12">UST030701-084</strain>
    </source>
</reference>
<dbReference type="InterPro" id="IPR011060">
    <property type="entry name" value="RibuloseP-bd_barrel"/>
</dbReference>
<dbReference type="InterPro" id="IPR006062">
    <property type="entry name" value="His_biosynth"/>
</dbReference>
<evidence type="ECO:0000256" key="6">
    <source>
        <dbReference type="ARBA" id="ARBA00022605"/>
    </source>
</evidence>
<keyword evidence="8 9" id="KW-0413">Isomerase</keyword>
<dbReference type="HAMAP" id="MF_01014">
    <property type="entry name" value="HisA"/>
    <property type="match status" value="1"/>
</dbReference>
<comment type="catalytic activity">
    <reaction evidence="1 9">
        <text>1-(5-phospho-beta-D-ribosyl)-5-[(5-phospho-beta-D-ribosylamino)methylideneamino]imidazole-4-carboxamide = 5-[(5-phospho-1-deoxy-D-ribulos-1-ylimino)methylamino]-1-(5-phospho-beta-D-ribosyl)imidazole-4-carboxamide</text>
        <dbReference type="Rhea" id="RHEA:15469"/>
        <dbReference type="ChEBI" id="CHEBI:58435"/>
        <dbReference type="ChEBI" id="CHEBI:58525"/>
        <dbReference type="EC" id="5.3.1.16"/>
    </reaction>
</comment>
<keyword evidence="7 9" id="KW-0368">Histidine biosynthesis</keyword>
<evidence type="ECO:0000313" key="11">
    <source>
        <dbReference type="EMBL" id="KYG77596.1"/>
    </source>
</evidence>
<dbReference type="STRING" id="333140.AWW68_02155"/>
<protein>
    <recommendedName>
        <fullName evidence="9">1-(5-phosphoribosyl)-5-[(5-phosphoribosylamino)methylideneamino] imidazole-4-carboxamide isomerase</fullName>
        <ecNumber evidence="9">5.3.1.16</ecNumber>
    </recommendedName>
    <alternativeName>
        <fullName evidence="9">Phosphoribosylformimino-5-aminoimidazole carboxamide ribotide isomerase</fullName>
    </alternativeName>
</protein>
<dbReference type="Pfam" id="PF00977">
    <property type="entry name" value="His_biosynth"/>
    <property type="match status" value="1"/>
</dbReference>
<evidence type="ECO:0000256" key="5">
    <source>
        <dbReference type="ARBA" id="ARBA00022490"/>
    </source>
</evidence>
<dbReference type="CDD" id="cd04732">
    <property type="entry name" value="HisA"/>
    <property type="match status" value="1"/>
</dbReference>
<dbReference type="GO" id="GO:0005737">
    <property type="term" value="C:cytoplasm"/>
    <property type="evidence" value="ECO:0007669"/>
    <property type="project" value="UniProtKB-SubCell"/>
</dbReference>
<dbReference type="SUPFAM" id="SSF51366">
    <property type="entry name" value="Ribulose-phoshate binding barrel"/>
    <property type="match status" value="1"/>
</dbReference>